<proteinExistence type="predicted"/>
<evidence type="ECO:0000313" key="2">
    <source>
        <dbReference type="Proteomes" id="UP001172386"/>
    </source>
</evidence>
<reference evidence="1" key="1">
    <citation type="submission" date="2022-10" db="EMBL/GenBank/DDBJ databases">
        <title>Culturing micro-colonial fungi from biological soil crusts in the Mojave desert and describing Neophaeococcomyces mojavensis, and introducing the new genera and species Taxawa tesnikishii.</title>
        <authorList>
            <person name="Kurbessoian T."/>
            <person name="Stajich J.E."/>
        </authorList>
    </citation>
    <scope>NUCLEOTIDE SEQUENCE</scope>
    <source>
        <strain evidence="1">JES_112</strain>
    </source>
</reference>
<comment type="caution">
    <text evidence="1">The sequence shown here is derived from an EMBL/GenBank/DDBJ whole genome shotgun (WGS) entry which is preliminary data.</text>
</comment>
<dbReference type="EMBL" id="JAPDRQ010000220">
    <property type="protein sequence ID" value="KAJ9652067.1"/>
    <property type="molecule type" value="Genomic_DNA"/>
</dbReference>
<dbReference type="Proteomes" id="UP001172386">
    <property type="component" value="Unassembled WGS sequence"/>
</dbReference>
<sequence>MGGNNNKMSYTVPFELKNPDLLKSDSYVHGQWVKAKSGKTFEVIDPGSDKAWIACPDNTAEDVDAAMQSSYKAFKQYSTMNPRKKAELILAWHNLITENKDDIAKILTHETGKPLAEAYGELTYSLGFTWWFAGEAERIQGYISTPSAPNRRTFIVKQPIGPAVALVPWNFPIAMILRKAGAAFAAGCTMVVKPSPETPLTCLTLAHLATKAGFPDGVFNVLTTSLENTPSLSEAMILHPITKKVTFTGSTRVGKLVAGLCARNLKKCTLELGGNCPFIVFDDANLDQALEQFMALKWRHAGQACITANRLYVQAGIYDKFTEMLVEKTKNLKLGHGAKEGTTIGPVTTPRGLVKAQAQAEDAVKHGAKLVLGTGKPEKGATEEEGSGKGKGVGGYFMAPTVLTGMSHDMLMAREETFAPVCGLFRFETEEEVVKWANETSMGLASYAFTKNVDRMWRMLENLEAGMIGLNTGNSSAAESPFGGIKESGYGKESGKDVAVREFLIEKTGTFTIEGQY</sequence>
<evidence type="ECO:0000313" key="1">
    <source>
        <dbReference type="EMBL" id="KAJ9652067.1"/>
    </source>
</evidence>
<name>A0ACC2ZX88_9EURO</name>
<accession>A0ACC2ZX88</accession>
<organism evidence="1 2">
    <name type="scientific">Neophaeococcomyces mojaviensis</name>
    <dbReference type="NCBI Taxonomy" id="3383035"/>
    <lineage>
        <taxon>Eukaryota</taxon>
        <taxon>Fungi</taxon>
        <taxon>Dikarya</taxon>
        <taxon>Ascomycota</taxon>
        <taxon>Pezizomycotina</taxon>
        <taxon>Eurotiomycetes</taxon>
        <taxon>Chaetothyriomycetidae</taxon>
        <taxon>Chaetothyriales</taxon>
        <taxon>Chaetothyriales incertae sedis</taxon>
        <taxon>Neophaeococcomyces</taxon>
    </lineage>
</organism>
<protein>
    <submittedName>
        <fullName evidence="1">Uncharacterized protein</fullName>
    </submittedName>
</protein>
<gene>
    <name evidence="1" type="ORF">H2198_008691</name>
</gene>
<keyword evidence="2" id="KW-1185">Reference proteome</keyword>